<dbReference type="PANTHER" id="PTHR42852">
    <property type="entry name" value="THIOL:DISULFIDE INTERCHANGE PROTEIN DSBE"/>
    <property type="match status" value="1"/>
</dbReference>
<dbReference type="InterPro" id="IPR017937">
    <property type="entry name" value="Thioredoxin_CS"/>
</dbReference>
<dbReference type="InterPro" id="IPR050553">
    <property type="entry name" value="Thioredoxin_ResA/DsbE_sf"/>
</dbReference>
<dbReference type="PROSITE" id="PS51257">
    <property type="entry name" value="PROKAR_LIPOPROTEIN"/>
    <property type="match status" value="1"/>
</dbReference>
<dbReference type="InterPro" id="IPR013766">
    <property type="entry name" value="Thioredoxin_domain"/>
</dbReference>
<dbReference type="GO" id="GO:0030313">
    <property type="term" value="C:cell envelope"/>
    <property type="evidence" value="ECO:0007669"/>
    <property type="project" value="UniProtKB-SubCell"/>
</dbReference>
<dbReference type="SUPFAM" id="SSF52833">
    <property type="entry name" value="Thioredoxin-like"/>
    <property type="match status" value="1"/>
</dbReference>
<evidence type="ECO:0000256" key="1">
    <source>
        <dbReference type="ARBA" id="ARBA00004196"/>
    </source>
</evidence>
<evidence type="ECO:0000256" key="3">
    <source>
        <dbReference type="ARBA" id="ARBA00023157"/>
    </source>
</evidence>
<dbReference type="InterPro" id="IPR025380">
    <property type="entry name" value="DUF4369"/>
</dbReference>
<sequence>MKKFSLLLITAFVLISCQNNKTYKINGTVTDPAYEGKNVYIQEMTTNEMVSVDTAVVTNGSFKFEGSADSTVLRFIALDETVNPQKPSRVLAILEPGTIRVQFDSTVTVSGSQLNDAYNTFRTEQENITKEIRALSQQYQEAASTGAMTDSLDAALTAQYEKLSGDISSKTADFIKANIANPLGKFLFMTSAEMFEPETQREILALTDEAYKSQESIQRIVKRLENAERVAIGQKFLDFTMKDPEGNDISLSDYAGKGKVVLIDFWAAWCGPCRDEMPNVVAAYNNYKNKGFEVVGVSLDRERERWLSGIKELNMTWPQMSELKFWDTPVVELYAFRGIPHTVLLDKEGTIIAKDLRGAELHNKLNELLGE</sequence>
<accession>A0A644XVY3</accession>
<organism evidence="6">
    <name type="scientific">bioreactor metagenome</name>
    <dbReference type="NCBI Taxonomy" id="1076179"/>
    <lineage>
        <taxon>unclassified sequences</taxon>
        <taxon>metagenomes</taxon>
        <taxon>ecological metagenomes</taxon>
    </lineage>
</organism>
<dbReference type="AlphaFoldDB" id="A0A644XVY3"/>
<dbReference type="Gene3D" id="3.40.30.10">
    <property type="entry name" value="Glutaredoxin"/>
    <property type="match status" value="1"/>
</dbReference>
<dbReference type="CDD" id="cd02966">
    <property type="entry name" value="TlpA_like_family"/>
    <property type="match status" value="1"/>
</dbReference>
<dbReference type="InterPro" id="IPR000866">
    <property type="entry name" value="AhpC/TSA"/>
</dbReference>
<name>A0A644XVY3_9ZZZZ</name>
<keyword evidence="3" id="KW-1015">Disulfide bond</keyword>
<comment type="subcellular location">
    <subcellularLocation>
        <location evidence="1">Cell envelope</location>
    </subcellularLocation>
</comment>
<dbReference type="GO" id="GO:0016209">
    <property type="term" value="F:antioxidant activity"/>
    <property type="evidence" value="ECO:0007669"/>
    <property type="project" value="InterPro"/>
</dbReference>
<proteinExistence type="predicted"/>
<dbReference type="PANTHER" id="PTHR42852:SF6">
    <property type="entry name" value="THIOL:DISULFIDE INTERCHANGE PROTEIN DSBE"/>
    <property type="match status" value="1"/>
</dbReference>
<dbReference type="EMBL" id="VSSQ01003304">
    <property type="protein sequence ID" value="MPM20067.1"/>
    <property type="molecule type" value="Genomic_DNA"/>
</dbReference>
<dbReference type="PROSITE" id="PS00194">
    <property type="entry name" value="THIOREDOXIN_1"/>
    <property type="match status" value="1"/>
</dbReference>
<gene>
    <name evidence="6" type="primary">resA_59</name>
    <name evidence="6" type="ORF">SDC9_66494</name>
</gene>
<evidence type="ECO:0000259" key="5">
    <source>
        <dbReference type="PROSITE" id="PS51352"/>
    </source>
</evidence>
<dbReference type="PROSITE" id="PS51352">
    <property type="entry name" value="THIOREDOXIN_2"/>
    <property type="match status" value="1"/>
</dbReference>
<dbReference type="Pfam" id="PF00578">
    <property type="entry name" value="AhpC-TSA"/>
    <property type="match status" value="1"/>
</dbReference>
<keyword evidence="2" id="KW-0201">Cytochrome c-type biogenesis</keyword>
<dbReference type="GO" id="GO:0016491">
    <property type="term" value="F:oxidoreductase activity"/>
    <property type="evidence" value="ECO:0007669"/>
    <property type="project" value="InterPro"/>
</dbReference>
<dbReference type="InterPro" id="IPR036249">
    <property type="entry name" value="Thioredoxin-like_sf"/>
</dbReference>
<protein>
    <submittedName>
        <fullName evidence="6">Thiol-disulfide oxidoreductase ResA</fullName>
    </submittedName>
</protein>
<feature type="domain" description="Thioredoxin" evidence="5">
    <location>
        <begin position="230"/>
        <end position="371"/>
    </location>
</feature>
<reference evidence="6" key="1">
    <citation type="submission" date="2019-08" db="EMBL/GenBank/DDBJ databases">
        <authorList>
            <person name="Kucharzyk K."/>
            <person name="Murdoch R.W."/>
            <person name="Higgins S."/>
            <person name="Loffler F."/>
        </authorList>
    </citation>
    <scope>NUCLEOTIDE SEQUENCE</scope>
</reference>
<keyword evidence="4" id="KW-0676">Redox-active center</keyword>
<evidence type="ECO:0000256" key="4">
    <source>
        <dbReference type="ARBA" id="ARBA00023284"/>
    </source>
</evidence>
<dbReference type="GO" id="GO:0017004">
    <property type="term" value="P:cytochrome complex assembly"/>
    <property type="evidence" value="ECO:0007669"/>
    <property type="project" value="UniProtKB-KW"/>
</dbReference>
<dbReference type="Pfam" id="PF14289">
    <property type="entry name" value="DUF4369"/>
    <property type="match status" value="1"/>
</dbReference>
<evidence type="ECO:0000313" key="6">
    <source>
        <dbReference type="EMBL" id="MPM20067.1"/>
    </source>
</evidence>
<comment type="caution">
    <text evidence="6">The sequence shown here is derived from an EMBL/GenBank/DDBJ whole genome shotgun (WGS) entry which is preliminary data.</text>
</comment>
<evidence type="ECO:0000256" key="2">
    <source>
        <dbReference type="ARBA" id="ARBA00022748"/>
    </source>
</evidence>